<dbReference type="GeneID" id="30175177"/>
<dbReference type="RefSeq" id="XP_070058607.1">
    <property type="nucleotide sequence ID" value="XM_070202506.1"/>
</dbReference>
<dbReference type="Proteomes" id="UP000094020">
    <property type="component" value="Chromosome 2"/>
</dbReference>
<dbReference type="Gene3D" id="3.40.50.720">
    <property type="entry name" value="NAD(P)-binding Rossmann-like Domain"/>
    <property type="match status" value="1"/>
</dbReference>
<proteinExistence type="inferred from homology"/>
<sequence>MHTKKIALITGCSDPTSLGAALALDLLARGWKVYAPAIDVETMSALAKAGCSVLPLDVTNEDHIQGSARTIGTKLDLLINNAAVEGLGPLLDTDPSQLHEMYRINMFGPLRLIQVLSNALIGSRGCVVNIGSVGVYGLPFHGAYASSKAAFQVLSDVLRRETAPLGLRVITVELAMVMTAMLRGENPYRADLPEAQRSPHFSRWYSTIAPRYRNDLVELSKKAMPASKAAKQIIDAIDNEGSLKIWIGTMAWIFRWMWPYLSTARQDKINRDLLHVNMLKTKAD</sequence>
<dbReference type="GO" id="GO:0019433">
    <property type="term" value="P:triglyceride catabolic process"/>
    <property type="evidence" value="ECO:0007669"/>
    <property type="project" value="TreeGrafter"/>
</dbReference>
<dbReference type="GO" id="GO:0006654">
    <property type="term" value="P:phosphatidic acid biosynthetic process"/>
    <property type="evidence" value="ECO:0007669"/>
    <property type="project" value="TreeGrafter"/>
</dbReference>
<dbReference type="PRINTS" id="PR00080">
    <property type="entry name" value="SDRFAMILY"/>
</dbReference>
<evidence type="ECO:0000313" key="4">
    <source>
        <dbReference type="EMBL" id="WWC68176.1"/>
    </source>
</evidence>
<reference evidence="4" key="2">
    <citation type="submission" date="2024-02" db="EMBL/GenBank/DDBJ databases">
        <title>Comparative genomics of Cryptococcus and Kwoniella reveals pathogenesis evolution and contrasting modes of karyotype evolution via chromosome fusion or intercentromeric recombination.</title>
        <authorList>
            <person name="Coelho M.A."/>
            <person name="David-Palma M."/>
            <person name="Shea T."/>
            <person name="Bowers K."/>
            <person name="McGinley-Smith S."/>
            <person name="Mohammad A.W."/>
            <person name="Gnirke A."/>
            <person name="Yurkov A.M."/>
            <person name="Nowrousian M."/>
            <person name="Sun S."/>
            <person name="Cuomo C.A."/>
            <person name="Heitman J."/>
        </authorList>
    </citation>
    <scope>NUCLEOTIDE SEQUENCE</scope>
    <source>
        <strain evidence="4">CBS 10737</strain>
    </source>
</reference>
<organism evidence="4 5">
    <name type="scientific">Kwoniella pini CBS 10737</name>
    <dbReference type="NCBI Taxonomy" id="1296096"/>
    <lineage>
        <taxon>Eukaryota</taxon>
        <taxon>Fungi</taxon>
        <taxon>Dikarya</taxon>
        <taxon>Basidiomycota</taxon>
        <taxon>Agaricomycotina</taxon>
        <taxon>Tremellomycetes</taxon>
        <taxon>Tremellales</taxon>
        <taxon>Cryptococcaceae</taxon>
        <taxon>Kwoniella</taxon>
    </lineage>
</organism>
<dbReference type="PANTHER" id="PTHR44169">
    <property type="entry name" value="NADPH-DEPENDENT 1-ACYLDIHYDROXYACETONE PHOSPHATE REDUCTASE"/>
    <property type="match status" value="1"/>
</dbReference>
<dbReference type="SUPFAM" id="SSF51735">
    <property type="entry name" value="NAD(P)-binding Rossmann-fold domains"/>
    <property type="match status" value="1"/>
</dbReference>
<dbReference type="GO" id="GO:0004806">
    <property type="term" value="F:triacylglycerol lipase activity"/>
    <property type="evidence" value="ECO:0007669"/>
    <property type="project" value="TreeGrafter"/>
</dbReference>
<dbReference type="InterPro" id="IPR036291">
    <property type="entry name" value="NAD(P)-bd_dom_sf"/>
</dbReference>
<dbReference type="AlphaFoldDB" id="A0AAJ8MLS2"/>
<dbReference type="InterPro" id="IPR002347">
    <property type="entry name" value="SDR_fam"/>
</dbReference>
<dbReference type="PANTHER" id="PTHR44169:SF6">
    <property type="entry name" value="NADPH-DEPENDENT 1-ACYLDIHYDROXYACETONE PHOSPHATE REDUCTASE"/>
    <property type="match status" value="1"/>
</dbReference>
<dbReference type="GO" id="GO:0000140">
    <property type="term" value="F:acylglycerone-phosphate reductase (NADP+) activity"/>
    <property type="evidence" value="ECO:0007669"/>
    <property type="project" value="TreeGrafter"/>
</dbReference>
<name>A0AAJ8MLS2_9TREE</name>
<gene>
    <name evidence="4" type="ORF">I206_102099</name>
</gene>
<dbReference type="GO" id="GO:0005783">
    <property type="term" value="C:endoplasmic reticulum"/>
    <property type="evidence" value="ECO:0007669"/>
    <property type="project" value="TreeGrafter"/>
</dbReference>
<dbReference type="EMBL" id="CP144520">
    <property type="protein sequence ID" value="WWC68176.1"/>
    <property type="molecule type" value="Genomic_DNA"/>
</dbReference>
<evidence type="ECO:0000313" key="5">
    <source>
        <dbReference type="Proteomes" id="UP000094020"/>
    </source>
</evidence>
<keyword evidence="2" id="KW-0560">Oxidoreductase</keyword>
<dbReference type="GO" id="GO:0005811">
    <property type="term" value="C:lipid droplet"/>
    <property type="evidence" value="ECO:0007669"/>
    <property type="project" value="TreeGrafter"/>
</dbReference>
<keyword evidence="5" id="KW-1185">Reference proteome</keyword>
<accession>A0AAJ8MLS2</accession>
<reference evidence="4" key="1">
    <citation type="submission" date="2013-07" db="EMBL/GenBank/DDBJ databases">
        <authorList>
            <consortium name="The Broad Institute Genome Sequencing Platform"/>
            <person name="Cuomo C."/>
            <person name="Litvintseva A."/>
            <person name="Chen Y."/>
            <person name="Heitman J."/>
            <person name="Sun S."/>
            <person name="Springer D."/>
            <person name="Dromer F."/>
            <person name="Young S.K."/>
            <person name="Zeng Q."/>
            <person name="Gargeya S."/>
            <person name="Fitzgerald M."/>
            <person name="Abouelleil A."/>
            <person name="Alvarado L."/>
            <person name="Berlin A.M."/>
            <person name="Chapman S.B."/>
            <person name="Dewar J."/>
            <person name="Goldberg J."/>
            <person name="Griggs A."/>
            <person name="Gujja S."/>
            <person name="Hansen M."/>
            <person name="Howarth C."/>
            <person name="Imamovic A."/>
            <person name="Larimer J."/>
            <person name="McCowan C."/>
            <person name="Murphy C."/>
            <person name="Pearson M."/>
            <person name="Priest M."/>
            <person name="Roberts A."/>
            <person name="Saif S."/>
            <person name="Shea T."/>
            <person name="Sykes S."/>
            <person name="Wortman J."/>
            <person name="Nusbaum C."/>
            <person name="Birren B."/>
        </authorList>
    </citation>
    <scope>NUCLEOTIDE SEQUENCE</scope>
    <source>
        <strain evidence="4">CBS 10737</strain>
    </source>
</reference>
<comment type="similarity">
    <text evidence="1 3">Belongs to the short-chain dehydrogenases/reductases (SDR) family.</text>
</comment>
<dbReference type="PRINTS" id="PR00081">
    <property type="entry name" value="GDHRDH"/>
</dbReference>
<evidence type="ECO:0000256" key="2">
    <source>
        <dbReference type="ARBA" id="ARBA00023002"/>
    </source>
</evidence>
<evidence type="ECO:0000256" key="1">
    <source>
        <dbReference type="ARBA" id="ARBA00006484"/>
    </source>
</evidence>
<dbReference type="KEGG" id="kpin:30175177"/>
<evidence type="ECO:0008006" key="6">
    <source>
        <dbReference type="Google" id="ProtNLM"/>
    </source>
</evidence>
<dbReference type="Pfam" id="PF00106">
    <property type="entry name" value="adh_short"/>
    <property type="match status" value="1"/>
</dbReference>
<evidence type="ECO:0000256" key="3">
    <source>
        <dbReference type="RuleBase" id="RU000363"/>
    </source>
</evidence>
<protein>
    <recommendedName>
        <fullName evidence="6">NADPH-dependent 1-acyldihydroxyacetone phosphate reductase</fullName>
    </recommendedName>
</protein>